<dbReference type="EMBL" id="LFYR01001452">
    <property type="protein sequence ID" value="KMZ61677.1"/>
    <property type="molecule type" value="Genomic_DNA"/>
</dbReference>
<comment type="caution">
    <text evidence="2">The sequence shown here is derived from an EMBL/GenBank/DDBJ whole genome shotgun (WGS) entry which is preliminary data.</text>
</comment>
<dbReference type="AlphaFoldDB" id="A0A0K9P0D1"/>
<sequence length="70" mass="7976">MTLSIGHDFLYLFNPKRLNLCWRLEIIHFCLFAPLFLLGGPSFILTGATFFVCGIIWVVPSQTDLIFVVV</sequence>
<keyword evidence="1" id="KW-0472">Membrane</keyword>
<proteinExistence type="predicted"/>
<gene>
    <name evidence="2" type="ORF">ZOSMA_50G00940</name>
</gene>
<protein>
    <submittedName>
        <fullName evidence="2">Uncharacterized protein</fullName>
    </submittedName>
</protein>
<evidence type="ECO:0000256" key="1">
    <source>
        <dbReference type="SAM" id="Phobius"/>
    </source>
</evidence>
<reference evidence="3" key="1">
    <citation type="journal article" date="2016" name="Nature">
        <title>The genome of the seagrass Zostera marina reveals angiosperm adaptation to the sea.</title>
        <authorList>
            <person name="Olsen J.L."/>
            <person name="Rouze P."/>
            <person name="Verhelst B."/>
            <person name="Lin Y.-C."/>
            <person name="Bayer T."/>
            <person name="Collen J."/>
            <person name="Dattolo E."/>
            <person name="De Paoli E."/>
            <person name="Dittami S."/>
            <person name="Maumus F."/>
            <person name="Michel G."/>
            <person name="Kersting A."/>
            <person name="Lauritano C."/>
            <person name="Lohaus R."/>
            <person name="Toepel M."/>
            <person name="Tonon T."/>
            <person name="Vanneste K."/>
            <person name="Amirebrahimi M."/>
            <person name="Brakel J."/>
            <person name="Bostroem C."/>
            <person name="Chovatia M."/>
            <person name="Grimwood J."/>
            <person name="Jenkins J.W."/>
            <person name="Jueterbock A."/>
            <person name="Mraz A."/>
            <person name="Stam W.T."/>
            <person name="Tice H."/>
            <person name="Bornberg-Bauer E."/>
            <person name="Green P.J."/>
            <person name="Pearson G.A."/>
            <person name="Procaccini G."/>
            <person name="Duarte C.M."/>
            <person name="Schmutz J."/>
            <person name="Reusch T.B.H."/>
            <person name="Van de Peer Y."/>
        </authorList>
    </citation>
    <scope>NUCLEOTIDE SEQUENCE [LARGE SCALE GENOMIC DNA]</scope>
    <source>
        <strain evidence="3">cv. Finnish</strain>
    </source>
</reference>
<dbReference type="Proteomes" id="UP000036987">
    <property type="component" value="Unassembled WGS sequence"/>
</dbReference>
<evidence type="ECO:0000313" key="3">
    <source>
        <dbReference type="Proteomes" id="UP000036987"/>
    </source>
</evidence>
<keyword evidence="1" id="KW-1133">Transmembrane helix</keyword>
<keyword evidence="1" id="KW-0812">Transmembrane</keyword>
<keyword evidence="3" id="KW-1185">Reference proteome</keyword>
<evidence type="ECO:0000313" key="2">
    <source>
        <dbReference type="EMBL" id="KMZ61677.1"/>
    </source>
</evidence>
<organism evidence="2 3">
    <name type="scientific">Zostera marina</name>
    <name type="common">Eelgrass</name>
    <dbReference type="NCBI Taxonomy" id="29655"/>
    <lineage>
        <taxon>Eukaryota</taxon>
        <taxon>Viridiplantae</taxon>
        <taxon>Streptophyta</taxon>
        <taxon>Embryophyta</taxon>
        <taxon>Tracheophyta</taxon>
        <taxon>Spermatophyta</taxon>
        <taxon>Magnoliopsida</taxon>
        <taxon>Liliopsida</taxon>
        <taxon>Zosteraceae</taxon>
        <taxon>Zostera</taxon>
    </lineage>
</organism>
<name>A0A0K9P0D1_ZOSMR</name>
<accession>A0A0K9P0D1</accession>
<feature type="transmembrane region" description="Helical" evidence="1">
    <location>
        <begin position="26"/>
        <end position="59"/>
    </location>
</feature>